<organism evidence="3 4">
    <name type="scientific">Hypholoma sublateritium (strain FD-334 SS-4)</name>
    <dbReference type="NCBI Taxonomy" id="945553"/>
    <lineage>
        <taxon>Eukaryota</taxon>
        <taxon>Fungi</taxon>
        <taxon>Dikarya</taxon>
        <taxon>Basidiomycota</taxon>
        <taxon>Agaricomycotina</taxon>
        <taxon>Agaricomycetes</taxon>
        <taxon>Agaricomycetidae</taxon>
        <taxon>Agaricales</taxon>
        <taxon>Agaricineae</taxon>
        <taxon>Strophariaceae</taxon>
        <taxon>Hypholoma</taxon>
    </lineage>
</organism>
<dbReference type="AlphaFoldDB" id="A0A0D2NJ06"/>
<keyword evidence="4" id="KW-1185">Reference proteome</keyword>
<evidence type="ECO:0000313" key="3">
    <source>
        <dbReference type="EMBL" id="KJA16566.1"/>
    </source>
</evidence>
<evidence type="ECO:0000259" key="2">
    <source>
        <dbReference type="Pfam" id="PF20415"/>
    </source>
</evidence>
<protein>
    <recommendedName>
        <fullName evidence="2">DUF6699 domain-containing protein</fullName>
    </recommendedName>
</protein>
<reference evidence="4" key="1">
    <citation type="submission" date="2014-04" db="EMBL/GenBank/DDBJ databases">
        <title>Evolutionary Origins and Diversification of the Mycorrhizal Mutualists.</title>
        <authorList>
            <consortium name="DOE Joint Genome Institute"/>
            <consortium name="Mycorrhizal Genomics Consortium"/>
            <person name="Kohler A."/>
            <person name="Kuo A."/>
            <person name="Nagy L.G."/>
            <person name="Floudas D."/>
            <person name="Copeland A."/>
            <person name="Barry K.W."/>
            <person name="Cichocki N."/>
            <person name="Veneault-Fourrey C."/>
            <person name="LaButti K."/>
            <person name="Lindquist E.A."/>
            <person name="Lipzen A."/>
            <person name="Lundell T."/>
            <person name="Morin E."/>
            <person name="Murat C."/>
            <person name="Riley R."/>
            <person name="Ohm R."/>
            <person name="Sun H."/>
            <person name="Tunlid A."/>
            <person name="Henrissat B."/>
            <person name="Grigoriev I.V."/>
            <person name="Hibbett D.S."/>
            <person name="Martin F."/>
        </authorList>
    </citation>
    <scope>NUCLEOTIDE SEQUENCE [LARGE SCALE GENOMIC DNA]</scope>
    <source>
        <strain evidence="4">FD-334 SS-4</strain>
    </source>
</reference>
<proteinExistence type="predicted"/>
<name>A0A0D2NJ06_HYPSF</name>
<accession>A0A0D2NJ06</accession>
<gene>
    <name evidence="3" type="ORF">HYPSUDRAFT_289821</name>
</gene>
<dbReference type="Proteomes" id="UP000054270">
    <property type="component" value="Unassembled WGS sequence"/>
</dbReference>
<dbReference type="InterPro" id="IPR046522">
    <property type="entry name" value="DUF6699"/>
</dbReference>
<feature type="domain" description="DUF6699" evidence="2">
    <location>
        <begin position="99"/>
        <end position="231"/>
    </location>
</feature>
<feature type="region of interest" description="Disordered" evidence="1">
    <location>
        <begin position="1"/>
        <end position="55"/>
    </location>
</feature>
<dbReference type="OrthoDB" id="3172906at2759"/>
<evidence type="ECO:0000256" key="1">
    <source>
        <dbReference type="SAM" id="MobiDB-lite"/>
    </source>
</evidence>
<dbReference type="EMBL" id="KN817619">
    <property type="protein sequence ID" value="KJA16566.1"/>
    <property type="molecule type" value="Genomic_DNA"/>
</dbReference>
<dbReference type="Pfam" id="PF20415">
    <property type="entry name" value="DUF6699"/>
    <property type="match status" value="1"/>
</dbReference>
<sequence>MPGITYAAYDEDTHDARRRSKRSAHPSPPRAQTHSDSYRGAGPMAQTTAYGVNGPQWTADQPPPLIYSRSPYAHIPLPPLTPQPVSLHPLLTPHGAASILWTICTNPISAACSFGLAARDEYHWKSLPAVPEAPNVPSITIFIAPFPSPVVVLPVRGFITVWDVLRAVYDGARRGAAELRAAQARVPAPHRAPHAYGMLAAGGPSSGDITATDVREFMRFCTRWAGLVPSKTERDVWVLRTAPISPAR</sequence>
<evidence type="ECO:0000313" key="4">
    <source>
        <dbReference type="Proteomes" id="UP000054270"/>
    </source>
</evidence>
<feature type="compositionally biased region" description="Polar residues" evidence="1">
    <location>
        <begin position="45"/>
        <end position="55"/>
    </location>
</feature>